<dbReference type="Proteomes" id="UP000024635">
    <property type="component" value="Unassembled WGS sequence"/>
</dbReference>
<feature type="transmembrane region" description="Helical" evidence="6">
    <location>
        <begin position="248"/>
        <end position="269"/>
    </location>
</feature>
<protein>
    <recommendedName>
        <fullName evidence="7">G-protein coupled receptors family 1 profile domain-containing protein</fullName>
    </recommendedName>
</protein>
<dbReference type="GO" id="GO:0004930">
    <property type="term" value="F:G protein-coupled receptor activity"/>
    <property type="evidence" value="ECO:0007669"/>
    <property type="project" value="InterPro"/>
</dbReference>
<dbReference type="OrthoDB" id="5852115at2759"/>
<evidence type="ECO:0000313" key="9">
    <source>
        <dbReference type="Proteomes" id="UP000024635"/>
    </source>
</evidence>
<evidence type="ECO:0000256" key="3">
    <source>
        <dbReference type="ARBA" id="ARBA00022989"/>
    </source>
</evidence>
<dbReference type="PANTHER" id="PTHR22718:SF9">
    <property type="entry name" value="7TM GPCR SERPENTINE RECEPTOR CLASS X (SRX) DOMAIN-CONTAINING PROTEIN"/>
    <property type="match status" value="1"/>
</dbReference>
<dbReference type="STRING" id="53326.A0A016UWU3"/>
<feature type="region of interest" description="Disordered" evidence="5">
    <location>
        <begin position="319"/>
        <end position="343"/>
    </location>
</feature>
<dbReference type="InterPro" id="IPR000276">
    <property type="entry name" value="GPCR_Rhodpsn"/>
</dbReference>
<feature type="transmembrane region" description="Helical" evidence="6">
    <location>
        <begin position="210"/>
        <end position="228"/>
    </location>
</feature>
<evidence type="ECO:0000259" key="7">
    <source>
        <dbReference type="PROSITE" id="PS50262"/>
    </source>
</evidence>
<proteinExistence type="predicted"/>
<dbReference type="PROSITE" id="PS50262">
    <property type="entry name" value="G_PROTEIN_RECEP_F1_2"/>
    <property type="match status" value="1"/>
</dbReference>
<dbReference type="EMBL" id="JARK01001361">
    <property type="protein sequence ID" value="EYC19237.1"/>
    <property type="molecule type" value="Genomic_DNA"/>
</dbReference>
<dbReference type="PANTHER" id="PTHR22718">
    <property type="entry name" value="SERPENTINE RECEPTOR, CLASS X"/>
    <property type="match status" value="1"/>
</dbReference>
<keyword evidence="2 6" id="KW-0812">Transmembrane</keyword>
<keyword evidence="3 6" id="KW-1133">Transmembrane helix</keyword>
<feature type="compositionally biased region" description="Polar residues" evidence="5">
    <location>
        <begin position="333"/>
        <end position="343"/>
    </location>
</feature>
<evidence type="ECO:0000256" key="5">
    <source>
        <dbReference type="SAM" id="MobiDB-lite"/>
    </source>
</evidence>
<evidence type="ECO:0000313" key="8">
    <source>
        <dbReference type="EMBL" id="EYC19237.1"/>
    </source>
</evidence>
<dbReference type="PROSITE" id="PS00237">
    <property type="entry name" value="G_PROTEIN_RECEP_F1_1"/>
    <property type="match status" value="1"/>
</dbReference>
<comment type="subcellular location">
    <subcellularLocation>
        <location evidence="1">Membrane</location>
    </subcellularLocation>
</comment>
<dbReference type="AlphaFoldDB" id="A0A016UWU3"/>
<feature type="transmembrane region" description="Helical" evidence="6">
    <location>
        <begin position="31"/>
        <end position="56"/>
    </location>
</feature>
<sequence length="343" mass="38590">MPACKRLCQHCVYPGGLVVDNANSMVDVVRLAIGAFVNVEMWAMLTLNVFVLTCIIKGRLHKKKDNCVYILAGFNICAEICQLILHVIYVGPTIISGEWFFKGQDSLGVTIAATWFLGIWYLGSLVQILFATNRFVVVCFPTRTFFTRSRVMGFIAICCCAALAMVTYSQLLSPCCRITPDQRYFGYSYLVFNNLTINPSMYYVDLPLDIGTSSYCGISYIVLFVYVLKVGSHHSRSGKREIRCCVQFMLMFLTYTVTWLTFFLYPAIGIRAPEAYVVTTMVFMLNCGINSIIYLVMNNEVRGAACRLLGKESLNALHASQDKSGPSNRIKPTFTNAHYTSRR</sequence>
<dbReference type="SUPFAM" id="SSF81321">
    <property type="entry name" value="Family A G protein-coupled receptor-like"/>
    <property type="match status" value="1"/>
</dbReference>
<evidence type="ECO:0000256" key="4">
    <source>
        <dbReference type="ARBA" id="ARBA00023136"/>
    </source>
</evidence>
<name>A0A016UWU3_9BILA</name>
<dbReference type="InterPro" id="IPR017452">
    <property type="entry name" value="GPCR_Rhodpsn_7TM"/>
</dbReference>
<dbReference type="Gene3D" id="1.20.1070.10">
    <property type="entry name" value="Rhodopsin 7-helix transmembrane proteins"/>
    <property type="match status" value="1"/>
</dbReference>
<dbReference type="GO" id="GO:0016020">
    <property type="term" value="C:membrane"/>
    <property type="evidence" value="ECO:0007669"/>
    <property type="project" value="UniProtKB-SubCell"/>
</dbReference>
<keyword evidence="4 6" id="KW-0472">Membrane</keyword>
<comment type="caution">
    <text evidence="8">The sequence shown here is derived from an EMBL/GenBank/DDBJ whole genome shotgun (WGS) entry which is preliminary data.</text>
</comment>
<evidence type="ECO:0000256" key="1">
    <source>
        <dbReference type="ARBA" id="ARBA00004370"/>
    </source>
</evidence>
<organism evidence="8 9">
    <name type="scientific">Ancylostoma ceylanicum</name>
    <dbReference type="NCBI Taxonomy" id="53326"/>
    <lineage>
        <taxon>Eukaryota</taxon>
        <taxon>Metazoa</taxon>
        <taxon>Ecdysozoa</taxon>
        <taxon>Nematoda</taxon>
        <taxon>Chromadorea</taxon>
        <taxon>Rhabditida</taxon>
        <taxon>Rhabditina</taxon>
        <taxon>Rhabditomorpha</taxon>
        <taxon>Strongyloidea</taxon>
        <taxon>Ancylostomatidae</taxon>
        <taxon>Ancylostomatinae</taxon>
        <taxon>Ancylostoma</taxon>
    </lineage>
</organism>
<evidence type="ECO:0000256" key="2">
    <source>
        <dbReference type="ARBA" id="ARBA00022692"/>
    </source>
</evidence>
<evidence type="ECO:0000256" key="6">
    <source>
        <dbReference type="SAM" id="Phobius"/>
    </source>
</evidence>
<feature type="domain" description="G-protein coupled receptors family 1 profile" evidence="7">
    <location>
        <begin position="47"/>
        <end position="294"/>
    </location>
</feature>
<gene>
    <name evidence="8" type="primary">Acey_s0025.g1256</name>
    <name evidence="8" type="ORF">Y032_0025g1256</name>
</gene>
<dbReference type="Pfam" id="PF10328">
    <property type="entry name" value="7TM_GPCR_Srx"/>
    <property type="match status" value="1"/>
</dbReference>
<keyword evidence="9" id="KW-1185">Reference proteome</keyword>
<reference evidence="9" key="1">
    <citation type="journal article" date="2015" name="Nat. Genet.">
        <title>The genome and transcriptome of the zoonotic hookworm Ancylostoma ceylanicum identify infection-specific gene families.</title>
        <authorList>
            <person name="Schwarz E.M."/>
            <person name="Hu Y."/>
            <person name="Antoshechkin I."/>
            <person name="Miller M.M."/>
            <person name="Sternberg P.W."/>
            <person name="Aroian R.V."/>
        </authorList>
    </citation>
    <scope>NUCLEOTIDE SEQUENCE</scope>
    <source>
        <strain evidence="9">HY135</strain>
    </source>
</reference>
<dbReference type="CDD" id="cd00637">
    <property type="entry name" value="7tm_classA_rhodopsin-like"/>
    <property type="match status" value="1"/>
</dbReference>
<feature type="transmembrane region" description="Helical" evidence="6">
    <location>
        <begin position="151"/>
        <end position="171"/>
    </location>
</feature>
<feature type="transmembrane region" description="Helical" evidence="6">
    <location>
        <begin position="68"/>
        <end position="89"/>
    </location>
</feature>
<accession>A0A016UWU3</accession>
<feature type="transmembrane region" description="Helical" evidence="6">
    <location>
        <begin position="109"/>
        <end position="130"/>
    </location>
</feature>
<feature type="transmembrane region" description="Helical" evidence="6">
    <location>
        <begin position="275"/>
        <end position="297"/>
    </location>
</feature>
<dbReference type="InterPro" id="IPR019430">
    <property type="entry name" value="7TM_GPCR_serpentine_rcpt_Srx"/>
</dbReference>